<dbReference type="InterPro" id="IPR011991">
    <property type="entry name" value="ArsR-like_HTH"/>
</dbReference>
<dbReference type="SUPFAM" id="SSF55681">
    <property type="entry name" value="Class II aaRS and biotin synthetases"/>
    <property type="match status" value="1"/>
</dbReference>
<dbReference type="CDD" id="cd00090">
    <property type="entry name" value="HTH_ARSR"/>
    <property type="match status" value="1"/>
</dbReference>
<dbReference type="InterPro" id="IPR003142">
    <property type="entry name" value="BPL_C"/>
</dbReference>
<evidence type="ECO:0000259" key="7">
    <source>
        <dbReference type="PROSITE" id="PS51733"/>
    </source>
</evidence>
<keyword evidence="6" id="KW-0804">Transcription</keyword>
<sequence length="333" mass="36020">MSEANTLEAGSLRQILVLLADGEFHSGEELGLLLGVSRAAVWKHLQKLEGLGIKLLSIKGRGYCIDGGLDLLDLEKIGAQIHSSLPIKLNLFPQIDSTNAYLMRHADPALQVCLAESQSAGRGRRGRVWVSPFAQNIYCSIGWGFEGGVAALEGLSLAVGLVIVRTLQRYGVAGLQLKWPNDVLYQDHKLAGVLIEMTGDPAGYCQVVIGVGINVAMDDDSAHVITQSWIDLRTIVEQQGLPCVSRNQLVAALIDELLLVLNGYEQTGFADYCVEWQSFNAHAGQMVELRNGNNVCNGICVGVNEVGALVLETAIGREIFHGGEISLRRVYDS</sequence>
<dbReference type="PANTHER" id="PTHR12835:SF5">
    <property type="entry name" value="BIOTIN--PROTEIN LIGASE"/>
    <property type="match status" value="1"/>
</dbReference>
<dbReference type="InterPro" id="IPR008988">
    <property type="entry name" value="Transcriptional_repressor_C"/>
</dbReference>
<dbReference type="NCBIfam" id="NF008847">
    <property type="entry name" value="PRK11886.1-2"/>
    <property type="match status" value="1"/>
</dbReference>
<dbReference type="EMBL" id="JAVDVX010000016">
    <property type="protein sequence ID" value="MDR7092251.1"/>
    <property type="molecule type" value="Genomic_DNA"/>
</dbReference>
<evidence type="ECO:0000313" key="8">
    <source>
        <dbReference type="EMBL" id="MDR7092251.1"/>
    </source>
</evidence>
<dbReference type="RefSeq" id="WP_310076374.1">
    <property type="nucleotide sequence ID" value="NZ_JAVDVX010000016.1"/>
</dbReference>
<gene>
    <name evidence="6" type="primary">birA</name>
    <name evidence="8" type="ORF">J2X05_004293</name>
</gene>
<evidence type="ECO:0000256" key="5">
    <source>
        <dbReference type="ARBA" id="ARBA00047846"/>
    </source>
</evidence>
<dbReference type="SUPFAM" id="SSF50037">
    <property type="entry name" value="C-terminal domain of transcriptional repressors"/>
    <property type="match status" value="1"/>
</dbReference>
<dbReference type="InterPro" id="IPR004408">
    <property type="entry name" value="Biotin_CoA_COase_ligase"/>
</dbReference>
<comment type="function">
    <text evidence="6">Acts both as a biotin--[acetyl-CoA-carboxylase] ligase and a biotin-operon repressor. In the presence of ATP, BirA activates biotin to form the BirA-biotinyl-5'-adenylate (BirA-bio-5'-AMP or holoBirA) complex. HoloBirA can either transfer the biotinyl moiety to the biotin carboxyl carrier protein (BCCP) subunit of acetyl-CoA carboxylase, or bind to the biotin operator site and inhibit transcription of the operon.</text>
</comment>
<dbReference type="HAMAP" id="MF_00978">
    <property type="entry name" value="Bifunct_BirA"/>
    <property type="match status" value="1"/>
</dbReference>
<dbReference type="Gene3D" id="3.30.930.10">
    <property type="entry name" value="Bira Bifunctional Protein, Domain 2"/>
    <property type="match status" value="1"/>
</dbReference>
<keyword evidence="2 6" id="KW-0547">Nucleotide-binding</keyword>
<evidence type="ECO:0000256" key="6">
    <source>
        <dbReference type="HAMAP-Rule" id="MF_00978"/>
    </source>
</evidence>
<comment type="catalytic activity">
    <reaction evidence="5 6">
        <text>biotin + L-lysyl-[protein] + ATP = N(6)-biotinyl-L-lysyl-[protein] + AMP + diphosphate + H(+)</text>
        <dbReference type="Rhea" id="RHEA:11756"/>
        <dbReference type="Rhea" id="RHEA-COMP:9752"/>
        <dbReference type="Rhea" id="RHEA-COMP:10505"/>
        <dbReference type="ChEBI" id="CHEBI:15378"/>
        <dbReference type="ChEBI" id="CHEBI:29969"/>
        <dbReference type="ChEBI" id="CHEBI:30616"/>
        <dbReference type="ChEBI" id="CHEBI:33019"/>
        <dbReference type="ChEBI" id="CHEBI:57586"/>
        <dbReference type="ChEBI" id="CHEBI:83144"/>
        <dbReference type="ChEBI" id="CHEBI:456215"/>
        <dbReference type="EC" id="6.3.4.15"/>
    </reaction>
</comment>
<keyword evidence="6" id="KW-0678">Repressor</keyword>
<keyword evidence="6" id="KW-0805">Transcription regulation</keyword>
<evidence type="ECO:0000256" key="3">
    <source>
        <dbReference type="ARBA" id="ARBA00022840"/>
    </source>
</evidence>
<dbReference type="CDD" id="cd16442">
    <property type="entry name" value="BPL"/>
    <property type="match status" value="1"/>
</dbReference>
<reference evidence="8 9" key="1">
    <citation type="submission" date="2023-07" db="EMBL/GenBank/DDBJ databases">
        <title>Sorghum-associated microbial communities from plants grown in Nebraska, USA.</title>
        <authorList>
            <person name="Schachtman D."/>
        </authorList>
    </citation>
    <scope>NUCLEOTIDE SEQUENCE [LARGE SCALE GENOMIC DNA]</scope>
    <source>
        <strain evidence="8 9">BE190</strain>
    </source>
</reference>
<feature type="domain" description="BPL/LPL catalytic" evidence="7">
    <location>
        <begin position="84"/>
        <end position="265"/>
    </location>
</feature>
<dbReference type="PROSITE" id="PS51733">
    <property type="entry name" value="BPL_LPL_CATALYTIC"/>
    <property type="match status" value="1"/>
</dbReference>
<dbReference type="PANTHER" id="PTHR12835">
    <property type="entry name" value="BIOTIN PROTEIN LIGASE"/>
    <property type="match status" value="1"/>
</dbReference>
<accession>A0ABU1V453</accession>
<feature type="binding site" evidence="6">
    <location>
        <begin position="97"/>
        <end position="99"/>
    </location>
    <ligand>
        <name>biotin</name>
        <dbReference type="ChEBI" id="CHEBI:57586"/>
    </ligand>
</feature>
<name>A0ABU1V453_9GAMM</name>
<protein>
    <recommendedName>
        <fullName evidence="6">Bifunctional ligase/repressor BirA</fullName>
    </recommendedName>
    <alternativeName>
        <fullName evidence="6">Biotin operon repressor</fullName>
    </alternativeName>
    <alternativeName>
        <fullName evidence="6">Biotin--[acetyl-CoA-carboxylase] ligase</fullName>
        <ecNumber evidence="6">6.3.4.15</ecNumber>
    </alternativeName>
    <alternativeName>
        <fullName evidence="6">Biotin--protein ligase</fullName>
    </alternativeName>
    <alternativeName>
        <fullName evidence="6">Biotin-[acetyl-CoA carboxylase] synthetase</fullName>
    </alternativeName>
</protein>
<dbReference type="InterPro" id="IPR030855">
    <property type="entry name" value="Bifunct_BirA"/>
</dbReference>
<evidence type="ECO:0000313" key="9">
    <source>
        <dbReference type="Proteomes" id="UP001253595"/>
    </source>
</evidence>
<keyword evidence="1 6" id="KW-0436">Ligase</keyword>
<feature type="binding site" evidence="6">
    <location>
        <begin position="122"/>
        <end position="124"/>
    </location>
    <ligand>
        <name>biotin</name>
        <dbReference type="ChEBI" id="CHEBI:57586"/>
    </ligand>
</feature>
<dbReference type="EC" id="6.3.4.15" evidence="6"/>
<dbReference type="Pfam" id="PF02237">
    <property type="entry name" value="BPL_C"/>
    <property type="match status" value="1"/>
</dbReference>
<dbReference type="NCBIfam" id="TIGR00121">
    <property type="entry name" value="birA_ligase"/>
    <property type="match status" value="1"/>
</dbReference>
<dbReference type="InterPro" id="IPR045864">
    <property type="entry name" value="aa-tRNA-synth_II/BPL/LPL"/>
</dbReference>
<comment type="caution">
    <text evidence="8">The sequence shown here is derived from an EMBL/GenBank/DDBJ whole genome shotgun (WGS) entry which is preliminary data.</text>
</comment>
<evidence type="ECO:0000256" key="2">
    <source>
        <dbReference type="ARBA" id="ARBA00022741"/>
    </source>
</evidence>
<evidence type="ECO:0000256" key="4">
    <source>
        <dbReference type="ARBA" id="ARBA00023267"/>
    </source>
</evidence>
<dbReference type="Gene3D" id="2.30.30.100">
    <property type="match status" value="1"/>
</dbReference>
<dbReference type="Gene3D" id="1.10.10.10">
    <property type="entry name" value="Winged helix-like DNA-binding domain superfamily/Winged helix DNA-binding domain"/>
    <property type="match status" value="1"/>
</dbReference>
<dbReference type="InterPro" id="IPR036390">
    <property type="entry name" value="WH_DNA-bd_sf"/>
</dbReference>
<dbReference type="InterPro" id="IPR013196">
    <property type="entry name" value="HTH_11"/>
</dbReference>
<dbReference type="InterPro" id="IPR036388">
    <property type="entry name" value="WH-like_DNA-bd_sf"/>
</dbReference>
<organism evidence="8 9">
    <name type="scientific">Cellvibrio fibrivorans</name>
    <dbReference type="NCBI Taxonomy" id="126350"/>
    <lineage>
        <taxon>Bacteria</taxon>
        <taxon>Pseudomonadati</taxon>
        <taxon>Pseudomonadota</taxon>
        <taxon>Gammaproteobacteria</taxon>
        <taxon>Cellvibrionales</taxon>
        <taxon>Cellvibrionaceae</taxon>
        <taxon>Cellvibrio</taxon>
    </lineage>
</organism>
<feature type="DNA-binding region" description="H-T-H motif" evidence="6">
    <location>
        <begin position="27"/>
        <end position="46"/>
    </location>
</feature>
<keyword evidence="6" id="KW-0238">DNA-binding</keyword>
<dbReference type="InterPro" id="IPR004143">
    <property type="entry name" value="BPL_LPL_catalytic"/>
</dbReference>
<dbReference type="Proteomes" id="UP001253595">
    <property type="component" value="Unassembled WGS sequence"/>
</dbReference>
<comment type="similarity">
    <text evidence="6">Belongs to the biotin--protein ligase family.</text>
</comment>
<dbReference type="SUPFAM" id="SSF46785">
    <property type="entry name" value="Winged helix' DNA-binding domain"/>
    <property type="match status" value="1"/>
</dbReference>
<evidence type="ECO:0000256" key="1">
    <source>
        <dbReference type="ARBA" id="ARBA00022598"/>
    </source>
</evidence>
<keyword evidence="4 6" id="KW-0092">Biotin</keyword>
<proteinExistence type="inferred from homology"/>
<keyword evidence="9" id="KW-1185">Reference proteome</keyword>
<dbReference type="GO" id="GO:0004077">
    <property type="term" value="F:biotin--[biotin carboxyl-carrier protein] ligase activity"/>
    <property type="evidence" value="ECO:0007669"/>
    <property type="project" value="UniProtKB-EC"/>
</dbReference>
<keyword evidence="3 6" id="KW-0067">ATP-binding</keyword>
<feature type="binding site" evidence="6">
    <location>
        <position position="118"/>
    </location>
    <ligand>
        <name>biotin</name>
        <dbReference type="ChEBI" id="CHEBI:57586"/>
    </ligand>
</feature>
<dbReference type="Pfam" id="PF03099">
    <property type="entry name" value="BPL_LplA_LipB"/>
    <property type="match status" value="1"/>
</dbReference>
<feature type="binding site" evidence="6">
    <location>
        <position position="189"/>
    </location>
    <ligand>
        <name>biotin</name>
        <dbReference type="ChEBI" id="CHEBI:57586"/>
    </ligand>
</feature>
<dbReference type="Pfam" id="PF08279">
    <property type="entry name" value="HTH_11"/>
    <property type="match status" value="1"/>
</dbReference>